<dbReference type="PRINTS" id="PR00607">
    <property type="entry name" value="CYTCHROMECIE"/>
</dbReference>
<dbReference type="SUPFAM" id="SSF46626">
    <property type="entry name" value="Cytochrome c"/>
    <property type="match status" value="1"/>
</dbReference>
<evidence type="ECO:0000256" key="5">
    <source>
        <dbReference type="ARBA" id="ARBA00023004"/>
    </source>
</evidence>
<keyword evidence="2 6" id="KW-0349">Heme</keyword>
<evidence type="ECO:0000313" key="8">
    <source>
        <dbReference type="EMBL" id="PZA17924.1"/>
    </source>
</evidence>
<dbReference type="Gene3D" id="1.10.760.10">
    <property type="entry name" value="Cytochrome c-like domain"/>
    <property type="match status" value="1"/>
</dbReference>
<dbReference type="EMBL" id="QKOE01000002">
    <property type="protein sequence ID" value="PZA17924.1"/>
    <property type="molecule type" value="Genomic_DNA"/>
</dbReference>
<dbReference type="PROSITE" id="PS51257">
    <property type="entry name" value="PROKAR_LIPOPROTEIN"/>
    <property type="match status" value="1"/>
</dbReference>
<accession>A0A323UZR7</accession>
<dbReference type="PANTHER" id="PTHR40942">
    <property type="match status" value="1"/>
</dbReference>
<dbReference type="GO" id="GO:0009055">
    <property type="term" value="F:electron transfer activity"/>
    <property type="evidence" value="ECO:0007669"/>
    <property type="project" value="InterPro"/>
</dbReference>
<evidence type="ECO:0000256" key="3">
    <source>
        <dbReference type="ARBA" id="ARBA00022723"/>
    </source>
</evidence>
<dbReference type="InterPro" id="IPR002323">
    <property type="entry name" value="Cyt_CIE"/>
</dbReference>
<protein>
    <submittedName>
        <fullName evidence="8">Cytochrome c5 family protein</fullName>
    </submittedName>
</protein>
<evidence type="ECO:0000256" key="2">
    <source>
        <dbReference type="ARBA" id="ARBA00022617"/>
    </source>
</evidence>
<keyword evidence="3 6" id="KW-0479">Metal-binding</keyword>
<evidence type="ECO:0000256" key="1">
    <source>
        <dbReference type="ARBA" id="ARBA00022448"/>
    </source>
</evidence>
<dbReference type="OrthoDB" id="9814708at2"/>
<sequence length="153" mass="15629">MSEHRAHLAAQRPNRFALPVVAMAAVALLAGCGQKSSVDHELTAELIQPVAKLEIKVSKIAPGSRTGEQIYKSICAACHDSAALGAPKTGDAGAWGPRLGLGFNGLTASVINGKGAMPARGGGADLTDTEVKRAVAHLANLAGANFTEPPVEQ</sequence>
<evidence type="ECO:0000256" key="6">
    <source>
        <dbReference type="PROSITE-ProRule" id="PRU00433"/>
    </source>
</evidence>
<gene>
    <name evidence="8" type="ORF">DNK49_05245</name>
</gene>
<comment type="caution">
    <text evidence="8">The sequence shown here is derived from an EMBL/GenBank/DDBJ whole genome shotgun (WGS) entry which is preliminary data.</text>
</comment>
<keyword evidence="4" id="KW-0249">Electron transport</keyword>
<keyword evidence="9" id="KW-1185">Reference proteome</keyword>
<dbReference type="InterPro" id="IPR009056">
    <property type="entry name" value="Cyt_c-like_dom"/>
</dbReference>
<dbReference type="RefSeq" id="WP_110523266.1">
    <property type="nucleotide sequence ID" value="NZ_QKOE01000002.1"/>
</dbReference>
<dbReference type="GO" id="GO:0020037">
    <property type="term" value="F:heme binding"/>
    <property type="evidence" value="ECO:0007669"/>
    <property type="project" value="InterPro"/>
</dbReference>
<dbReference type="InterPro" id="IPR036909">
    <property type="entry name" value="Cyt_c-like_dom_sf"/>
</dbReference>
<keyword evidence="1" id="KW-0813">Transport</keyword>
<feature type="domain" description="Cytochrome c" evidence="7">
    <location>
        <begin position="62"/>
        <end position="142"/>
    </location>
</feature>
<dbReference type="GO" id="GO:0005506">
    <property type="term" value="F:iron ion binding"/>
    <property type="evidence" value="ECO:0007669"/>
    <property type="project" value="InterPro"/>
</dbReference>
<dbReference type="AlphaFoldDB" id="A0A323UZR7"/>
<dbReference type="Proteomes" id="UP000248259">
    <property type="component" value="Unassembled WGS sequence"/>
</dbReference>
<organism evidence="8 9">
    <name type="scientific">Parazoarcus communis SWub3 = DSM 12120</name>
    <dbReference type="NCBI Taxonomy" id="1121029"/>
    <lineage>
        <taxon>Bacteria</taxon>
        <taxon>Pseudomonadati</taxon>
        <taxon>Pseudomonadota</taxon>
        <taxon>Betaproteobacteria</taxon>
        <taxon>Rhodocyclales</taxon>
        <taxon>Zoogloeaceae</taxon>
        <taxon>Parazoarcus</taxon>
    </lineage>
</organism>
<dbReference type="PANTHER" id="PTHR40942:SF4">
    <property type="entry name" value="CYTOCHROME C5"/>
    <property type="match status" value="1"/>
</dbReference>
<keyword evidence="5 6" id="KW-0408">Iron</keyword>
<evidence type="ECO:0000259" key="7">
    <source>
        <dbReference type="PROSITE" id="PS51007"/>
    </source>
</evidence>
<dbReference type="PROSITE" id="PS51007">
    <property type="entry name" value="CYTC"/>
    <property type="match status" value="1"/>
</dbReference>
<dbReference type="Pfam" id="PF13442">
    <property type="entry name" value="Cytochrome_CBB3"/>
    <property type="match status" value="1"/>
</dbReference>
<reference evidence="8 9" key="1">
    <citation type="submission" date="2018-06" db="EMBL/GenBank/DDBJ databases">
        <title>Azoarcus communis strain SWub3 genome.</title>
        <authorList>
            <person name="Zorraquino Salvo V."/>
            <person name="Toubiana D."/>
            <person name="Blumwald E."/>
        </authorList>
    </citation>
    <scope>NUCLEOTIDE SEQUENCE [LARGE SCALE GENOMIC DNA]</scope>
    <source>
        <strain evidence="8 9">SWub3</strain>
    </source>
</reference>
<evidence type="ECO:0000313" key="9">
    <source>
        <dbReference type="Proteomes" id="UP000248259"/>
    </source>
</evidence>
<proteinExistence type="predicted"/>
<evidence type="ECO:0000256" key="4">
    <source>
        <dbReference type="ARBA" id="ARBA00022982"/>
    </source>
</evidence>
<name>A0A323UZR7_9RHOO</name>